<dbReference type="EMBL" id="MK071982">
    <property type="protein sequence ID" value="AYV75972.1"/>
    <property type="molecule type" value="Genomic_DNA"/>
</dbReference>
<organism evidence="1">
    <name type="scientific">Terrestrivirus sp</name>
    <dbReference type="NCBI Taxonomy" id="2487775"/>
    <lineage>
        <taxon>Viruses</taxon>
        <taxon>Varidnaviria</taxon>
        <taxon>Bamfordvirae</taxon>
        <taxon>Nucleocytoviricota</taxon>
        <taxon>Megaviricetes</taxon>
        <taxon>Imitervirales</taxon>
        <taxon>Mimiviridae</taxon>
        <taxon>Klosneuvirinae</taxon>
    </lineage>
</organism>
<evidence type="ECO:0000313" key="1">
    <source>
        <dbReference type="EMBL" id="AYV75972.1"/>
    </source>
</evidence>
<sequence length="84" mass="9143">MSSNDKNTKNKQSCVVIEEVVNTYFTNSSKGLMAETKHEFKGCIGYEKGTEKLTVCALFPSYEEAIKGISIANALADVDSNADD</sequence>
<accession>A0A3G4ZM86</accession>
<name>A0A3G4ZM86_9VIRU</name>
<gene>
    <name evidence="1" type="ORF">Terrestrivirus4_20</name>
</gene>
<reference evidence="1" key="1">
    <citation type="submission" date="2018-10" db="EMBL/GenBank/DDBJ databases">
        <title>Hidden diversity of soil giant viruses.</title>
        <authorList>
            <person name="Schulz F."/>
            <person name="Alteio L."/>
            <person name="Goudeau D."/>
            <person name="Ryan E.M."/>
            <person name="Malmstrom R.R."/>
            <person name="Blanchard J."/>
            <person name="Woyke T."/>
        </authorList>
    </citation>
    <scope>NUCLEOTIDE SEQUENCE</scope>
    <source>
        <strain evidence="1">TEV1</strain>
    </source>
</reference>
<proteinExistence type="predicted"/>
<protein>
    <submittedName>
        <fullName evidence="1">Uncharacterized protein</fullName>
    </submittedName>
</protein>